<evidence type="ECO:0000256" key="2">
    <source>
        <dbReference type="ARBA" id="ARBA00022448"/>
    </source>
</evidence>
<gene>
    <name evidence="5" type="ORF">B1202_06430</name>
</gene>
<proteinExistence type="inferred from homology"/>
<dbReference type="Gene3D" id="2.40.160.10">
    <property type="entry name" value="Porin"/>
    <property type="match status" value="1"/>
</dbReference>
<comment type="caution">
    <text evidence="5">The sequence shown here is derived from an EMBL/GenBank/DDBJ whole genome shotgun (WGS) entry which is preliminary data.</text>
</comment>
<dbReference type="GO" id="GO:0016020">
    <property type="term" value="C:membrane"/>
    <property type="evidence" value="ECO:0007669"/>
    <property type="project" value="InterPro"/>
</dbReference>
<dbReference type="RefSeq" id="WP_078189746.1">
    <property type="nucleotide sequence ID" value="NZ_JAMCOZ010000006.1"/>
</dbReference>
<keyword evidence="6" id="KW-1185">Reference proteome</keyword>
<feature type="chain" id="PRO_5010541593" evidence="4">
    <location>
        <begin position="25"/>
        <end position="426"/>
    </location>
</feature>
<dbReference type="AlphaFoldDB" id="A0A1T1H420"/>
<protein>
    <submittedName>
        <fullName evidence="5">Porin</fullName>
    </submittedName>
</protein>
<dbReference type="PANTHER" id="PTHR34596:SF2">
    <property type="entry name" value="CHITOPORIN"/>
    <property type="match status" value="1"/>
</dbReference>
<dbReference type="InterPro" id="IPR023614">
    <property type="entry name" value="Porin_dom_sf"/>
</dbReference>
<dbReference type="InterPro" id="IPR005318">
    <property type="entry name" value="OM_porin_bac"/>
</dbReference>
<evidence type="ECO:0000256" key="4">
    <source>
        <dbReference type="SAM" id="SignalP"/>
    </source>
</evidence>
<name>A0A1T1H420_9GAMM</name>
<comment type="similarity">
    <text evidence="1">Belongs to the outer membrane porin (Opr) (TC 1.B.25) family.</text>
</comment>
<dbReference type="Pfam" id="PF03573">
    <property type="entry name" value="OprD"/>
    <property type="match status" value="1"/>
</dbReference>
<keyword evidence="3 4" id="KW-0732">Signal</keyword>
<organism evidence="5 6">
    <name type="scientific">Acinetobacter amyesii</name>
    <dbReference type="NCBI Taxonomy" id="2942470"/>
    <lineage>
        <taxon>Bacteria</taxon>
        <taxon>Pseudomonadati</taxon>
        <taxon>Pseudomonadota</taxon>
        <taxon>Gammaproteobacteria</taxon>
        <taxon>Moraxellales</taxon>
        <taxon>Moraxellaceae</taxon>
        <taxon>Acinetobacter</taxon>
    </lineage>
</organism>
<evidence type="ECO:0000256" key="1">
    <source>
        <dbReference type="ARBA" id="ARBA00009075"/>
    </source>
</evidence>
<sequence>MRRQNLWIAILAATATLGTSATYADFVDDSQVQLKFKNFYLDRQIKENPAGNWGSWSQGVTLDAKSGYQDIGAGIQVGADLLVQHAFKLNARDKNPDWILPHDGKESKDNFGKVGVTLKAKVSETELKVGELLPVSPVLVFDPSRQLMTTYSGAWLESKEIKDTKLTLAYIDGINNRYDNQFRDLSMFAPGKRLPDGTMGHYDLGPTSDGMYIAGIDHQFTPEIGGSYWYADVQDIYTQQYVGANYKTKLGDKAKLDSHIRYFDNSDSGDKLYGEIDNQALSVGAKVNYGSHTFGLGYQQMFGDNAFPTLGGWVPQPYLVNWGVATFTNVDEKSWGFTYGYDFAELGAKGLNATAVYFTGSDAEIGTANGILKDQKSDELNLIVNYTVPEGKLKGLGFQAMYIDANYDWKSDLQEYRVATTYTYKF</sequence>
<dbReference type="PANTHER" id="PTHR34596">
    <property type="entry name" value="CHITOPORIN"/>
    <property type="match status" value="1"/>
</dbReference>
<dbReference type="Proteomes" id="UP000191160">
    <property type="component" value="Unassembled WGS sequence"/>
</dbReference>
<dbReference type="GO" id="GO:0015288">
    <property type="term" value="F:porin activity"/>
    <property type="evidence" value="ECO:0007669"/>
    <property type="project" value="TreeGrafter"/>
</dbReference>
<evidence type="ECO:0000256" key="3">
    <source>
        <dbReference type="ARBA" id="ARBA00022729"/>
    </source>
</evidence>
<feature type="signal peptide" evidence="4">
    <location>
        <begin position="1"/>
        <end position="24"/>
    </location>
</feature>
<dbReference type="EMBL" id="MVKX01000003">
    <property type="protein sequence ID" value="OOV84596.1"/>
    <property type="molecule type" value="Genomic_DNA"/>
</dbReference>
<accession>A0A1T1H420</accession>
<keyword evidence="2" id="KW-0813">Transport</keyword>
<reference evidence="5 6" key="1">
    <citation type="submission" date="2017-02" db="EMBL/GenBank/DDBJ databases">
        <title>Acinetobacter sp. ANC 4945, whole genome shotgun sequencing project.</title>
        <authorList>
            <person name="Radolfova-Krizova L."/>
            <person name="Al Atrouni A."/>
            <person name="Nemec A."/>
        </authorList>
    </citation>
    <scope>NUCLEOTIDE SEQUENCE [LARGE SCALE GENOMIC DNA]</scope>
    <source>
        <strain evidence="5 6">ANC 4945</strain>
    </source>
</reference>
<evidence type="ECO:0000313" key="6">
    <source>
        <dbReference type="Proteomes" id="UP000191160"/>
    </source>
</evidence>
<evidence type="ECO:0000313" key="5">
    <source>
        <dbReference type="EMBL" id="OOV84596.1"/>
    </source>
</evidence>